<reference evidence="2" key="3">
    <citation type="submission" date="2025-09" db="UniProtKB">
        <authorList>
            <consortium name="Ensembl"/>
        </authorList>
    </citation>
    <scope>IDENTIFICATION</scope>
</reference>
<organism evidence="2 3">
    <name type="scientific">Meleagris gallopavo</name>
    <name type="common">Wild turkey</name>
    <dbReference type="NCBI Taxonomy" id="9103"/>
    <lineage>
        <taxon>Eukaryota</taxon>
        <taxon>Metazoa</taxon>
        <taxon>Chordata</taxon>
        <taxon>Craniata</taxon>
        <taxon>Vertebrata</taxon>
        <taxon>Euteleostomi</taxon>
        <taxon>Archelosauria</taxon>
        <taxon>Archosauria</taxon>
        <taxon>Dinosauria</taxon>
        <taxon>Saurischia</taxon>
        <taxon>Theropoda</taxon>
        <taxon>Coelurosauria</taxon>
        <taxon>Aves</taxon>
        <taxon>Neognathae</taxon>
        <taxon>Galloanserae</taxon>
        <taxon>Galliformes</taxon>
        <taxon>Phasianidae</taxon>
        <taxon>Meleagridinae</taxon>
        <taxon>Meleagris</taxon>
    </lineage>
</organism>
<feature type="region of interest" description="Disordered" evidence="1">
    <location>
        <begin position="347"/>
        <end position="382"/>
    </location>
</feature>
<dbReference type="AlphaFoldDB" id="A0A803XZC0"/>
<evidence type="ECO:0000256" key="1">
    <source>
        <dbReference type="SAM" id="MobiDB-lite"/>
    </source>
</evidence>
<dbReference type="InParanoid" id="A0A803XZC0"/>
<evidence type="ECO:0000313" key="3">
    <source>
        <dbReference type="Proteomes" id="UP000001645"/>
    </source>
</evidence>
<reference evidence="2" key="2">
    <citation type="submission" date="2025-08" db="UniProtKB">
        <authorList>
            <consortium name="Ensembl"/>
        </authorList>
    </citation>
    <scope>IDENTIFICATION</scope>
</reference>
<name>A0A803XZC0_MELGA</name>
<keyword evidence="3" id="KW-1185">Reference proteome</keyword>
<dbReference type="Proteomes" id="UP000001645">
    <property type="component" value="Chromosome 6"/>
</dbReference>
<evidence type="ECO:0000313" key="2">
    <source>
        <dbReference type="Ensembl" id="ENSMGAP00000024866.1"/>
    </source>
</evidence>
<dbReference type="Ensembl" id="ENSMGAT00000021047.1">
    <property type="protein sequence ID" value="ENSMGAP00000024866.1"/>
    <property type="gene ID" value="ENSMGAG00000019132.1"/>
</dbReference>
<reference evidence="2 3" key="1">
    <citation type="journal article" date="2010" name="PLoS Biol.">
        <title>Multi-platform next-generation sequencing of the domestic turkey (Meleagris gallopavo): genome assembly and analysis.</title>
        <authorList>
            <person name="Dalloul R.A."/>
            <person name="Long J.A."/>
            <person name="Zimin A.V."/>
            <person name="Aslam L."/>
            <person name="Beal K."/>
            <person name="Blomberg L.A."/>
            <person name="Bouffard P."/>
            <person name="Burt D.W."/>
            <person name="Crasta O."/>
            <person name="Crooijmans R.P."/>
            <person name="Cooper K."/>
            <person name="Coulombe R.A."/>
            <person name="De S."/>
            <person name="Delany M.E."/>
            <person name="Dodgson J.B."/>
            <person name="Dong J.J."/>
            <person name="Evans C."/>
            <person name="Frederickson K.M."/>
            <person name="Flicek P."/>
            <person name="Florea L."/>
            <person name="Folkerts O."/>
            <person name="Groenen M.A."/>
            <person name="Harkins T.T."/>
            <person name="Herrero J."/>
            <person name="Hoffmann S."/>
            <person name="Megens H.J."/>
            <person name="Jiang A."/>
            <person name="de Jong P."/>
            <person name="Kaiser P."/>
            <person name="Kim H."/>
            <person name="Kim K.W."/>
            <person name="Kim S."/>
            <person name="Langenberger D."/>
            <person name="Lee M.K."/>
            <person name="Lee T."/>
            <person name="Mane S."/>
            <person name="Marcais G."/>
            <person name="Marz M."/>
            <person name="McElroy A.P."/>
            <person name="Modise T."/>
            <person name="Nefedov M."/>
            <person name="Notredame C."/>
            <person name="Paton I.R."/>
            <person name="Payne W.S."/>
            <person name="Pertea G."/>
            <person name="Prickett D."/>
            <person name="Puiu D."/>
            <person name="Qioa D."/>
            <person name="Raineri E."/>
            <person name="Ruffier M."/>
            <person name="Salzberg S.L."/>
            <person name="Schatz M.C."/>
            <person name="Scheuring C."/>
            <person name="Schmidt C.J."/>
            <person name="Schroeder S."/>
            <person name="Searle S.M."/>
            <person name="Smith E.J."/>
            <person name="Smith J."/>
            <person name="Sonstegard T.S."/>
            <person name="Stadler P.F."/>
            <person name="Tafer H."/>
            <person name="Tu Z.J."/>
            <person name="Van Tassell C.P."/>
            <person name="Vilella A.J."/>
            <person name="Williams K.P."/>
            <person name="Yorke J.A."/>
            <person name="Zhang L."/>
            <person name="Zhang H.B."/>
            <person name="Zhang X."/>
            <person name="Zhang Y."/>
            <person name="Reed K.M."/>
        </authorList>
    </citation>
    <scope>NUCLEOTIDE SEQUENCE [LARGE SCALE GENOMIC DNA]</scope>
</reference>
<accession>A0A803XZC0</accession>
<proteinExistence type="predicted"/>
<sequence>MYVCTCVCMSFCVHVCIRVRVLYVHACVYVCVRVCAHVCACVCMPVCTSMCMCTSVYVRVCVHMCVHVRVCVYICVCLHVCVCICMSLCGHRDVRVYVHPCWHEDGCQCMCECARVHVCMCVHSCMPFHQHMHACAHMLCHRFELLMCMSACECLYVCKRAISGHSVSCLHVTVCASVCTALPAMSAHACVCACMSVLTRGCVCVHHCLHVALCARGWSCACFCGGKTSTPDCCNGCSGAEPGLSSEGLLLCRAGPSRAQLSRAQHGRGLHKNQQNPSTCGEKWGCCPIGGSQGFSRTLGLEMAGQTADTKFFFPLRSQNRDHWELLINPGGFIPCSLHSLMPASNTRCDPTAARSPAPPQTQRLEEEQRAPPGLPTHRGVPGQCTLGLRLWNQEWSRIPMGRTDADPRFSYHRITES</sequence>
<protein>
    <submittedName>
        <fullName evidence="2">Uncharacterized protein</fullName>
    </submittedName>
</protein>